<dbReference type="Gene3D" id="3.40.50.1700">
    <property type="entry name" value="Glycoside hydrolase family 3 C-terminal domain"/>
    <property type="match status" value="1"/>
</dbReference>
<name>A0A4R3NSB8_9HYPH</name>
<dbReference type="GO" id="GO:0005975">
    <property type="term" value="P:carbohydrate metabolic process"/>
    <property type="evidence" value="ECO:0007669"/>
    <property type="project" value="InterPro"/>
</dbReference>
<feature type="domain" description="Glycoside hydrolase family 3 C-terminal" evidence="2">
    <location>
        <begin position="6"/>
        <end position="65"/>
    </location>
</feature>
<sequence length="72" mass="7811">MPDFPGDVDDATSLELPGAQQKLLDAVIETGKPVNVVISSGRPYNLGGVENRIAAQVMTFFSGQDICNFWRI</sequence>
<keyword evidence="1 3" id="KW-0378">Hydrolase</keyword>
<dbReference type="AlphaFoldDB" id="A0A4R3NSB8"/>
<dbReference type="SUPFAM" id="SSF52279">
    <property type="entry name" value="Beta-D-glucan exohydrolase, C-terminal domain"/>
    <property type="match status" value="1"/>
</dbReference>
<dbReference type="GO" id="GO:0004553">
    <property type="term" value="F:hydrolase activity, hydrolyzing O-glycosyl compounds"/>
    <property type="evidence" value="ECO:0007669"/>
    <property type="project" value="InterPro"/>
</dbReference>
<dbReference type="InterPro" id="IPR002772">
    <property type="entry name" value="Glyco_hydro_3_C"/>
</dbReference>
<evidence type="ECO:0000256" key="1">
    <source>
        <dbReference type="ARBA" id="ARBA00022801"/>
    </source>
</evidence>
<dbReference type="EMBL" id="SMAR01000014">
    <property type="protein sequence ID" value="TCT39057.1"/>
    <property type="molecule type" value="Genomic_DNA"/>
</dbReference>
<dbReference type="InterPro" id="IPR036881">
    <property type="entry name" value="Glyco_hydro_3_C_sf"/>
</dbReference>
<dbReference type="RefSeq" id="WP_207903890.1">
    <property type="nucleotide sequence ID" value="NZ_SMAR01000014.1"/>
</dbReference>
<evidence type="ECO:0000313" key="3">
    <source>
        <dbReference type="EMBL" id="TCT39057.1"/>
    </source>
</evidence>
<dbReference type="Pfam" id="PF01915">
    <property type="entry name" value="Glyco_hydro_3_C"/>
    <property type="match status" value="1"/>
</dbReference>
<comment type="caution">
    <text evidence="3">The sequence shown here is derived from an EMBL/GenBank/DDBJ whole genome shotgun (WGS) entry which is preliminary data.</text>
</comment>
<proteinExistence type="predicted"/>
<organism evidence="3 4">
    <name type="scientific">Martelella mediterranea</name>
    <dbReference type="NCBI Taxonomy" id="293089"/>
    <lineage>
        <taxon>Bacteria</taxon>
        <taxon>Pseudomonadati</taxon>
        <taxon>Pseudomonadota</taxon>
        <taxon>Alphaproteobacteria</taxon>
        <taxon>Hyphomicrobiales</taxon>
        <taxon>Aurantimonadaceae</taxon>
        <taxon>Martelella</taxon>
    </lineage>
</organism>
<evidence type="ECO:0000259" key="2">
    <source>
        <dbReference type="Pfam" id="PF01915"/>
    </source>
</evidence>
<keyword evidence="4" id="KW-1185">Reference proteome</keyword>
<evidence type="ECO:0000313" key="4">
    <source>
        <dbReference type="Proteomes" id="UP000295097"/>
    </source>
</evidence>
<protein>
    <submittedName>
        <fullName evidence="3">Glycosyl hydrolase family 3</fullName>
    </submittedName>
</protein>
<dbReference type="Proteomes" id="UP000295097">
    <property type="component" value="Unassembled WGS sequence"/>
</dbReference>
<accession>A0A4R3NSB8</accession>
<gene>
    <name evidence="3" type="ORF">EDC90_101422</name>
</gene>
<reference evidence="3 4" key="1">
    <citation type="submission" date="2019-03" db="EMBL/GenBank/DDBJ databases">
        <title>Freshwater and sediment microbial communities from various areas in North America, analyzing microbe dynamics in response to fracking.</title>
        <authorList>
            <person name="Lamendella R."/>
        </authorList>
    </citation>
    <scope>NUCLEOTIDE SEQUENCE [LARGE SCALE GENOMIC DNA]</scope>
    <source>
        <strain evidence="3 4">175.2</strain>
    </source>
</reference>